<evidence type="ECO:0000313" key="3">
    <source>
        <dbReference type="Proteomes" id="UP000664521"/>
    </source>
</evidence>
<proteinExistence type="predicted"/>
<protein>
    <submittedName>
        <fullName evidence="2">Uncharacterized protein</fullName>
    </submittedName>
</protein>
<accession>A0A8H3IHK0</accession>
<dbReference type="OrthoDB" id="5350472at2759"/>
<evidence type="ECO:0000256" key="1">
    <source>
        <dbReference type="SAM" id="MobiDB-lite"/>
    </source>
</evidence>
<evidence type="ECO:0000313" key="2">
    <source>
        <dbReference type="EMBL" id="CAF9913914.1"/>
    </source>
</evidence>
<comment type="caution">
    <text evidence="2">The sequence shown here is derived from an EMBL/GenBank/DDBJ whole genome shotgun (WGS) entry which is preliminary data.</text>
</comment>
<reference evidence="2" key="1">
    <citation type="submission" date="2021-03" db="EMBL/GenBank/DDBJ databases">
        <authorList>
            <person name="Tagirdzhanova G."/>
        </authorList>
    </citation>
    <scope>NUCLEOTIDE SEQUENCE</scope>
</reference>
<dbReference type="EMBL" id="CAJPDS010000013">
    <property type="protein sequence ID" value="CAF9913914.1"/>
    <property type="molecule type" value="Genomic_DNA"/>
</dbReference>
<dbReference type="Proteomes" id="UP000664521">
    <property type="component" value="Unassembled WGS sequence"/>
</dbReference>
<gene>
    <name evidence="2" type="ORF">HETSPECPRED_001693</name>
</gene>
<name>A0A8H3IHK0_9LECA</name>
<dbReference type="AlphaFoldDB" id="A0A8H3IHK0"/>
<organism evidence="2 3">
    <name type="scientific">Heterodermia speciosa</name>
    <dbReference type="NCBI Taxonomy" id="116794"/>
    <lineage>
        <taxon>Eukaryota</taxon>
        <taxon>Fungi</taxon>
        <taxon>Dikarya</taxon>
        <taxon>Ascomycota</taxon>
        <taxon>Pezizomycotina</taxon>
        <taxon>Lecanoromycetes</taxon>
        <taxon>OSLEUM clade</taxon>
        <taxon>Lecanoromycetidae</taxon>
        <taxon>Caliciales</taxon>
        <taxon>Physciaceae</taxon>
        <taxon>Heterodermia</taxon>
    </lineage>
</organism>
<feature type="region of interest" description="Disordered" evidence="1">
    <location>
        <begin position="314"/>
        <end position="365"/>
    </location>
</feature>
<keyword evidence="3" id="KW-1185">Reference proteome</keyword>
<sequence length="384" mass="41179">MDKISANHITSLSRTPTAFRNNLEYTELKPGNNGEPPESQITATAELLLELISKDQLVLNKDGTASPAEKANTKKATTFEPRKDGIGFSFEGVDLPDNTVLDLLGWLLSVTNIPADSAEPRTWYLQLLALYAKWCIVLAGNKSGIPPMVHISWFPGAKSQKVVLLGSTIGKIPELNWAEPAPKTASFKAMTIINERQRYMIEAGFVSQQGQEVDIRNAVDGQGFGICAETFFYLVARGLGLRRLNEQNVRGLALRPDHDAFRKLAAYDEATAIQALAGPCAYSCQKLIPQLGALGNPKQSWDWRVSFGPESVLGGVHTAGHAPPNTSGSTAGYTASSEPRIGKTSRSKAAASPQPTAAGQGFGSQLAGMAMREGLKAALGDVKE</sequence>
<feature type="compositionally biased region" description="Low complexity" evidence="1">
    <location>
        <begin position="326"/>
        <end position="337"/>
    </location>
</feature>